<name>A0A0C1TX63_9BACT</name>
<dbReference type="Pfam" id="PF00403">
    <property type="entry name" value="HMA"/>
    <property type="match status" value="1"/>
</dbReference>
<evidence type="ECO:0000256" key="2">
    <source>
        <dbReference type="SAM" id="SignalP"/>
    </source>
</evidence>
<evidence type="ECO:0000259" key="3">
    <source>
        <dbReference type="PROSITE" id="PS50846"/>
    </source>
</evidence>
<dbReference type="EMBL" id="JXBL01000001">
    <property type="protein sequence ID" value="KIE43953.1"/>
    <property type="molecule type" value="Genomic_DNA"/>
</dbReference>
<dbReference type="InterPro" id="IPR006121">
    <property type="entry name" value="HMA_dom"/>
</dbReference>
<dbReference type="CDD" id="cd00371">
    <property type="entry name" value="HMA"/>
    <property type="match status" value="1"/>
</dbReference>
<evidence type="ECO:0000256" key="1">
    <source>
        <dbReference type="SAM" id="MobiDB-lite"/>
    </source>
</evidence>
<dbReference type="RefSeq" id="WP_039647824.1">
    <property type="nucleotide sequence ID" value="NZ_JXBL01000001.1"/>
</dbReference>
<keyword evidence="2" id="KW-0732">Signal</keyword>
<gene>
    <name evidence="4" type="ORF">SE37_15655</name>
</gene>
<organism evidence="4 5">
    <name type="scientific">Geobacter soli</name>
    <dbReference type="NCBI Taxonomy" id="1510391"/>
    <lineage>
        <taxon>Bacteria</taxon>
        <taxon>Pseudomonadati</taxon>
        <taxon>Thermodesulfobacteriota</taxon>
        <taxon>Desulfuromonadia</taxon>
        <taxon>Geobacterales</taxon>
        <taxon>Geobacteraceae</taxon>
        <taxon>Geobacter</taxon>
    </lineage>
</organism>
<feature type="signal peptide" evidence="2">
    <location>
        <begin position="1"/>
        <end position="29"/>
    </location>
</feature>
<comment type="caution">
    <text evidence="4">The sequence shown here is derived from an EMBL/GenBank/DDBJ whole genome shotgun (WGS) entry which is preliminary data.</text>
</comment>
<dbReference type="AlphaFoldDB" id="A0A0C1TX63"/>
<dbReference type="Gene3D" id="3.30.70.100">
    <property type="match status" value="1"/>
</dbReference>
<evidence type="ECO:0000313" key="4">
    <source>
        <dbReference type="EMBL" id="KIE43953.1"/>
    </source>
</evidence>
<accession>A0A0C1TX63</accession>
<keyword evidence="5" id="KW-1185">Reference proteome</keyword>
<dbReference type="InterPro" id="IPR036163">
    <property type="entry name" value="HMA_dom_sf"/>
</dbReference>
<evidence type="ECO:0000313" key="5">
    <source>
        <dbReference type="Proteomes" id="UP000031433"/>
    </source>
</evidence>
<proteinExistence type="predicted"/>
<dbReference type="SUPFAM" id="SSF55008">
    <property type="entry name" value="HMA, heavy metal-associated domain"/>
    <property type="match status" value="1"/>
</dbReference>
<dbReference type="Proteomes" id="UP000031433">
    <property type="component" value="Unassembled WGS sequence"/>
</dbReference>
<sequence>MRRGRVTQIFRLLPTAALGLILGVGAVFAAVSPDTVTVLKSTGISCGGCVSTITKSLETVPGVASVEVNIGAKLVTVWHDSTATPQKLATTVSDAGYQSTVQETMSAESYREKTGISGPTQTRSGGCGCCDKSRKPERN</sequence>
<feature type="region of interest" description="Disordered" evidence="1">
    <location>
        <begin position="108"/>
        <end position="139"/>
    </location>
</feature>
<dbReference type="PROSITE" id="PS50846">
    <property type="entry name" value="HMA_2"/>
    <property type="match status" value="1"/>
</dbReference>
<feature type="chain" id="PRO_5002139099" evidence="2">
    <location>
        <begin position="30"/>
        <end position="139"/>
    </location>
</feature>
<reference evidence="4 5" key="1">
    <citation type="submission" date="2015-01" db="EMBL/GenBank/DDBJ databases">
        <title>Genome sequence of the anaerobic bacterium Geobacter soli GSS01, a dissimilatory Fe(III) reducer from soil.</title>
        <authorList>
            <person name="Yang G."/>
            <person name="Zhou S."/>
        </authorList>
    </citation>
    <scope>NUCLEOTIDE SEQUENCE [LARGE SCALE GENOMIC DNA]</scope>
    <source>
        <strain evidence="4 5">GSS01</strain>
    </source>
</reference>
<protein>
    <submittedName>
        <fullName evidence="4">Heavy metal transporter</fullName>
    </submittedName>
</protein>
<feature type="domain" description="HMA" evidence="3">
    <location>
        <begin position="35"/>
        <end position="100"/>
    </location>
</feature>
<dbReference type="GO" id="GO:0046872">
    <property type="term" value="F:metal ion binding"/>
    <property type="evidence" value="ECO:0007669"/>
    <property type="project" value="InterPro"/>
</dbReference>